<dbReference type="GO" id="GO:0016036">
    <property type="term" value="P:cellular response to phosphate starvation"/>
    <property type="evidence" value="ECO:0007669"/>
    <property type="project" value="TreeGrafter"/>
</dbReference>
<keyword evidence="4" id="KW-0597">Phosphoprotein</keyword>
<dbReference type="CDD" id="cd06225">
    <property type="entry name" value="HAMP"/>
    <property type="match status" value="1"/>
</dbReference>
<dbReference type="SMART" id="SM00387">
    <property type="entry name" value="HATPase_c"/>
    <property type="match status" value="1"/>
</dbReference>
<reference evidence="11" key="2">
    <citation type="submission" date="2021-09" db="EMBL/GenBank/DDBJ databases">
        <authorList>
            <person name="Gilroy R."/>
        </authorList>
    </citation>
    <scope>NUCLEOTIDE SEQUENCE</scope>
    <source>
        <strain evidence="11">7318</strain>
    </source>
</reference>
<dbReference type="CDD" id="cd00075">
    <property type="entry name" value="HATPase"/>
    <property type="match status" value="1"/>
</dbReference>
<protein>
    <recommendedName>
        <fullName evidence="3">histidine kinase</fullName>
        <ecNumber evidence="3">2.7.13.3</ecNumber>
    </recommendedName>
</protein>
<evidence type="ECO:0000256" key="7">
    <source>
        <dbReference type="ARBA" id="ARBA00023012"/>
    </source>
</evidence>
<dbReference type="EMBL" id="DYVR01000031">
    <property type="protein sequence ID" value="HJF84255.1"/>
    <property type="molecule type" value="Genomic_DNA"/>
</dbReference>
<dbReference type="GO" id="GO:0000155">
    <property type="term" value="F:phosphorelay sensor kinase activity"/>
    <property type="evidence" value="ECO:0007669"/>
    <property type="project" value="InterPro"/>
</dbReference>
<gene>
    <name evidence="11" type="ORF">K8V65_01120</name>
</gene>
<name>A0A921L6X0_9FIRM</name>
<keyword evidence="8" id="KW-0472">Membrane</keyword>
<dbReference type="Gene3D" id="3.30.565.10">
    <property type="entry name" value="Histidine kinase-like ATPase, C-terminal domain"/>
    <property type="match status" value="1"/>
</dbReference>
<dbReference type="PROSITE" id="PS50109">
    <property type="entry name" value="HIS_KIN"/>
    <property type="match status" value="1"/>
</dbReference>
<keyword evidence="6 11" id="KW-0418">Kinase</keyword>
<evidence type="ECO:0000313" key="12">
    <source>
        <dbReference type="Proteomes" id="UP000780768"/>
    </source>
</evidence>
<dbReference type="PROSITE" id="PS50885">
    <property type="entry name" value="HAMP"/>
    <property type="match status" value="1"/>
</dbReference>
<dbReference type="InterPro" id="IPR003594">
    <property type="entry name" value="HATPase_dom"/>
</dbReference>
<dbReference type="GO" id="GO:0004721">
    <property type="term" value="F:phosphoprotein phosphatase activity"/>
    <property type="evidence" value="ECO:0007669"/>
    <property type="project" value="TreeGrafter"/>
</dbReference>
<comment type="caution">
    <text evidence="11">The sequence shown here is derived from an EMBL/GenBank/DDBJ whole genome shotgun (WGS) entry which is preliminary data.</text>
</comment>
<evidence type="ECO:0000256" key="1">
    <source>
        <dbReference type="ARBA" id="ARBA00000085"/>
    </source>
</evidence>
<evidence type="ECO:0000256" key="5">
    <source>
        <dbReference type="ARBA" id="ARBA00022679"/>
    </source>
</evidence>
<dbReference type="SMART" id="SM00304">
    <property type="entry name" value="HAMP"/>
    <property type="match status" value="1"/>
</dbReference>
<evidence type="ECO:0000313" key="11">
    <source>
        <dbReference type="EMBL" id="HJF84255.1"/>
    </source>
</evidence>
<organism evidence="11 12">
    <name type="scientific">Megamonas hypermegale</name>
    <dbReference type="NCBI Taxonomy" id="158847"/>
    <lineage>
        <taxon>Bacteria</taxon>
        <taxon>Bacillati</taxon>
        <taxon>Bacillota</taxon>
        <taxon>Negativicutes</taxon>
        <taxon>Selenomonadales</taxon>
        <taxon>Selenomonadaceae</taxon>
        <taxon>Megamonas</taxon>
    </lineage>
</organism>
<evidence type="ECO:0000256" key="4">
    <source>
        <dbReference type="ARBA" id="ARBA00022553"/>
    </source>
</evidence>
<dbReference type="Gene3D" id="6.10.340.10">
    <property type="match status" value="1"/>
</dbReference>
<dbReference type="Gene3D" id="1.10.287.130">
    <property type="match status" value="1"/>
</dbReference>
<comment type="subcellular location">
    <subcellularLocation>
        <location evidence="2">Membrane</location>
    </subcellularLocation>
</comment>
<keyword evidence="7" id="KW-0902">Two-component regulatory system</keyword>
<dbReference type="InterPro" id="IPR036890">
    <property type="entry name" value="HATPase_C_sf"/>
</dbReference>
<dbReference type="InterPro" id="IPR036097">
    <property type="entry name" value="HisK_dim/P_sf"/>
</dbReference>
<comment type="catalytic activity">
    <reaction evidence="1">
        <text>ATP + protein L-histidine = ADP + protein N-phospho-L-histidine.</text>
        <dbReference type="EC" id="2.7.13.3"/>
    </reaction>
</comment>
<dbReference type="EC" id="2.7.13.3" evidence="3"/>
<dbReference type="Pfam" id="PF00672">
    <property type="entry name" value="HAMP"/>
    <property type="match status" value="1"/>
</dbReference>
<feature type="transmembrane region" description="Helical" evidence="8">
    <location>
        <begin position="183"/>
        <end position="208"/>
    </location>
</feature>
<dbReference type="CDD" id="cd00082">
    <property type="entry name" value="HisKA"/>
    <property type="match status" value="1"/>
</dbReference>
<dbReference type="PANTHER" id="PTHR45453">
    <property type="entry name" value="PHOSPHATE REGULON SENSOR PROTEIN PHOR"/>
    <property type="match status" value="1"/>
</dbReference>
<dbReference type="Proteomes" id="UP000780768">
    <property type="component" value="Unassembled WGS sequence"/>
</dbReference>
<reference evidence="11" key="1">
    <citation type="journal article" date="2021" name="PeerJ">
        <title>Extensive microbial diversity within the chicken gut microbiome revealed by metagenomics and culture.</title>
        <authorList>
            <person name="Gilroy R."/>
            <person name="Ravi A."/>
            <person name="Getino M."/>
            <person name="Pursley I."/>
            <person name="Horton D.L."/>
            <person name="Alikhan N.F."/>
            <person name="Baker D."/>
            <person name="Gharbi K."/>
            <person name="Hall N."/>
            <person name="Watson M."/>
            <person name="Adriaenssens E.M."/>
            <person name="Foster-Nyarko E."/>
            <person name="Jarju S."/>
            <person name="Secka A."/>
            <person name="Antonio M."/>
            <person name="Oren A."/>
            <person name="Chaudhuri R.R."/>
            <person name="La Ragione R."/>
            <person name="Hildebrand F."/>
            <person name="Pallen M.J."/>
        </authorList>
    </citation>
    <scope>NUCLEOTIDE SEQUENCE</scope>
    <source>
        <strain evidence="11">7318</strain>
    </source>
</reference>
<dbReference type="SUPFAM" id="SSF158472">
    <property type="entry name" value="HAMP domain-like"/>
    <property type="match status" value="1"/>
</dbReference>
<feature type="transmembrane region" description="Helical" evidence="8">
    <location>
        <begin position="6"/>
        <end position="33"/>
    </location>
</feature>
<evidence type="ECO:0000259" key="10">
    <source>
        <dbReference type="PROSITE" id="PS50885"/>
    </source>
</evidence>
<evidence type="ECO:0000259" key="9">
    <source>
        <dbReference type="PROSITE" id="PS50109"/>
    </source>
</evidence>
<keyword evidence="8" id="KW-1133">Transmembrane helix</keyword>
<dbReference type="GO" id="GO:0005886">
    <property type="term" value="C:plasma membrane"/>
    <property type="evidence" value="ECO:0007669"/>
    <property type="project" value="TreeGrafter"/>
</dbReference>
<evidence type="ECO:0000256" key="8">
    <source>
        <dbReference type="SAM" id="Phobius"/>
    </source>
</evidence>
<dbReference type="InterPro" id="IPR004358">
    <property type="entry name" value="Sig_transdc_His_kin-like_C"/>
</dbReference>
<dbReference type="PRINTS" id="PR00344">
    <property type="entry name" value="BCTRLSENSOR"/>
</dbReference>
<dbReference type="InterPro" id="IPR005467">
    <property type="entry name" value="His_kinase_dom"/>
</dbReference>
<dbReference type="Pfam" id="PF02518">
    <property type="entry name" value="HATPase_c"/>
    <property type="match status" value="1"/>
</dbReference>
<evidence type="ECO:0000256" key="2">
    <source>
        <dbReference type="ARBA" id="ARBA00004370"/>
    </source>
</evidence>
<keyword evidence="5" id="KW-0808">Transferase</keyword>
<dbReference type="Pfam" id="PF00512">
    <property type="entry name" value="HisKA"/>
    <property type="match status" value="1"/>
</dbReference>
<dbReference type="InterPro" id="IPR003660">
    <property type="entry name" value="HAMP_dom"/>
</dbReference>
<dbReference type="AlphaFoldDB" id="A0A921L6X0"/>
<keyword evidence="8" id="KW-0812">Transmembrane</keyword>
<evidence type="ECO:0000256" key="6">
    <source>
        <dbReference type="ARBA" id="ARBA00022777"/>
    </source>
</evidence>
<feature type="domain" description="HAMP" evidence="10">
    <location>
        <begin position="206"/>
        <end position="258"/>
    </location>
</feature>
<evidence type="ECO:0000256" key="3">
    <source>
        <dbReference type="ARBA" id="ARBA00012438"/>
    </source>
</evidence>
<accession>A0A921L6X0</accession>
<dbReference type="SUPFAM" id="SSF47384">
    <property type="entry name" value="Homodimeric domain of signal transducing histidine kinase"/>
    <property type="match status" value="1"/>
</dbReference>
<dbReference type="SUPFAM" id="SSF55874">
    <property type="entry name" value="ATPase domain of HSP90 chaperone/DNA topoisomerase II/histidine kinase"/>
    <property type="match status" value="1"/>
</dbReference>
<dbReference type="InterPro" id="IPR050351">
    <property type="entry name" value="BphY/WalK/GraS-like"/>
</dbReference>
<dbReference type="PANTHER" id="PTHR45453:SF1">
    <property type="entry name" value="PHOSPHATE REGULON SENSOR PROTEIN PHOR"/>
    <property type="match status" value="1"/>
</dbReference>
<dbReference type="InterPro" id="IPR003661">
    <property type="entry name" value="HisK_dim/P_dom"/>
</dbReference>
<dbReference type="SMART" id="SM00388">
    <property type="entry name" value="HisKA"/>
    <property type="match status" value="1"/>
</dbReference>
<feature type="domain" description="Histidine kinase" evidence="9">
    <location>
        <begin position="273"/>
        <end position="481"/>
    </location>
</feature>
<dbReference type="FunFam" id="1.10.287.130:FF:000001">
    <property type="entry name" value="Two-component sensor histidine kinase"/>
    <property type="match status" value="1"/>
</dbReference>
<sequence>MFKSKIALKLAVNFVLALVIFSLIISSVFFILFKDYTVEIHKIQLQKYAQTMAEILSANLTHGMHRGAMMGLPLICDSMDMGIWIVDENMNLIMPNTRHFMRHNMHNRMNYQYKFADLPPNASEVINEVFADKTVFSEGFSDVLSQLTLTAGVPVKDDTGKVIGAVLLHSPVSGMEEAVRQGLVILSISIGLALAVVFVLSLGLVYIFTKPLNKMKQVALKLAQGEYKTQCNVVQNDEIGELANVLDLLAVRLDKASQESLKLEQMRKDFISNISHELRTPVTVIRGSLEALCDKIVTEPEKVEQYHRQMLNEAKFLQRLVGDLLDLSRLQNPDFAIEKQPLLLNDVLSDALRSARQIAKAKDIAIDFEQKGPLPLEGDYGRLRQMFLIILDNAVKFSQTGGKVEVIATDKDITVRDYGVGIDEKDLAHIFERFYKTKGEKNKTGTGLGLAIAKQIAARHNIELTATNHTGGGAEFKFKLP</sequence>
<dbReference type="CDD" id="cd18773">
    <property type="entry name" value="PDC1_HK_sensor"/>
    <property type="match status" value="1"/>
</dbReference>
<proteinExistence type="predicted"/>